<name>A0AA40LWM4_CNENI</name>
<dbReference type="Proteomes" id="UP001177744">
    <property type="component" value="Unassembled WGS sequence"/>
</dbReference>
<dbReference type="EMBL" id="JAULJE010000001">
    <property type="protein sequence ID" value="KAK1346304.1"/>
    <property type="molecule type" value="Genomic_DNA"/>
</dbReference>
<evidence type="ECO:0000313" key="2">
    <source>
        <dbReference type="EMBL" id="KAK1346304.1"/>
    </source>
</evidence>
<accession>A0AA40LWM4</accession>
<gene>
    <name evidence="2" type="ORF">QTO34_000158</name>
</gene>
<feature type="region of interest" description="Disordered" evidence="1">
    <location>
        <begin position="56"/>
        <end position="76"/>
    </location>
</feature>
<organism evidence="2 3">
    <name type="scientific">Cnephaeus nilssonii</name>
    <name type="common">Northern bat</name>
    <name type="synonym">Eptesicus nilssonii</name>
    <dbReference type="NCBI Taxonomy" id="3371016"/>
    <lineage>
        <taxon>Eukaryota</taxon>
        <taxon>Metazoa</taxon>
        <taxon>Chordata</taxon>
        <taxon>Craniata</taxon>
        <taxon>Vertebrata</taxon>
        <taxon>Euteleostomi</taxon>
        <taxon>Mammalia</taxon>
        <taxon>Eutheria</taxon>
        <taxon>Laurasiatheria</taxon>
        <taxon>Chiroptera</taxon>
        <taxon>Yangochiroptera</taxon>
        <taxon>Vespertilionidae</taxon>
        <taxon>Cnephaeus</taxon>
    </lineage>
</organism>
<reference evidence="2" key="1">
    <citation type="submission" date="2023-06" db="EMBL/GenBank/DDBJ databases">
        <title>Reference genome for the Northern bat (Eptesicus nilssonii), a most northern bat species.</title>
        <authorList>
            <person name="Laine V.N."/>
            <person name="Pulliainen A.T."/>
            <person name="Lilley T.M."/>
        </authorList>
    </citation>
    <scope>NUCLEOTIDE SEQUENCE</scope>
    <source>
        <strain evidence="2">BLF_Eptnil</strain>
        <tissue evidence="2">Kidney</tissue>
    </source>
</reference>
<sequence>MEAERGGQAISGDPGSHDGPGSHEGPGRGDSGEPSASDSLATEIALALVTAELGADAWPGQDGHEESTASRPAGRRLQFRLTGEDPFEIRSHITACLDQLSLMALPASFFIEPTLEKGA</sequence>
<protein>
    <submittedName>
        <fullName evidence="2">Uncharacterized protein</fullName>
    </submittedName>
</protein>
<proteinExistence type="predicted"/>
<dbReference type="AlphaFoldDB" id="A0AA40LWM4"/>
<evidence type="ECO:0000256" key="1">
    <source>
        <dbReference type="SAM" id="MobiDB-lite"/>
    </source>
</evidence>
<evidence type="ECO:0000313" key="3">
    <source>
        <dbReference type="Proteomes" id="UP001177744"/>
    </source>
</evidence>
<comment type="caution">
    <text evidence="2">The sequence shown here is derived from an EMBL/GenBank/DDBJ whole genome shotgun (WGS) entry which is preliminary data.</text>
</comment>
<keyword evidence="3" id="KW-1185">Reference proteome</keyword>
<feature type="region of interest" description="Disordered" evidence="1">
    <location>
        <begin position="1"/>
        <end position="41"/>
    </location>
</feature>